<protein>
    <recommendedName>
        <fullName evidence="1">Ndc10 domain-containing protein</fullName>
    </recommendedName>
</protein>
<dbReference type="OrthoDB" id="3033349at2759"/>
<dbReference type="GO" id="GO:0003677">
    <property type="term" value="F:DNA binding"/>
    <property type="evidence" value="ECO:0007669"/>
    <property type="project" value="InterPro"/>
</dbReference>
<name>A0A8H6Z546_9AGAR</name>
<dbReference type="Pfam" id="PF16787">
    <property type="entry name" value="NDC10_II"/>
    <property type="match status" value="1"/>
</dbReference>
<proteinExistence type="predicted"/>
<keyword evidence="3" id="KW-1185">Reference proteome</keyword>
<evidence type="ECO:0000313" key="2">
    <source>
        <dbReference type="EMBL" id="KAF7372503.1"/>
    </source>
</evidence>
<dbReference type="Proteomes" id="UP000620124">
    <property type="component" value="Unassembled WGS sequence"/>
</dbReference>
<feature type="domain" description="Ndc10" evidence="1">
    <location>
        <begin position="18"/>
        <end position="255"/>
    </location>
</feature>
<evidence type="ECO:0000313" key="3">
    <source>
        <dbReference type="Proteomes" id="UP000620124"/>
    </source>
</evidence>
<evidence type="ECO:0000259" key="1">
    <source>
        <dbReference type="Pfam" id="PF16787"/>
    </source>
</evidence>
<dbReference type="InterPro" id="IPR031872">
    <property type="entry name" value="NDC10_II"/>
</dbReference>
<dbReference type="Gene3D" id="1.10.443.20">
    <property type="entry name" value="Centromere DNA-binding protein complex CBF3 subunit, domain 2"/>
    <property type="match status" value="1"/>
</dbReference>
<reference evidence="2" key="1">
    <citation type="submission" date="2020-05" db="EMBL/GenBank/DDBJ databases">
        <title>Mycena genomes resolve the evolution of fungal bioluminescence.</title>
        <authorList>
            <person name="Tsai I.J."/>
        </authorList>
    </citation>
    <scope>NUCLEOTIDE SEQUENCE</scope>
    <source>
        <strain evidence="2">CCC161011</strain>
    </source>
</reference>
<gene>
    <name evidence="2" type="ORF">MVEN_00112200</name>
</gene>
<accession>A0A8H6Z546</accession>
<dbReference type="InterPro" id="IPR038279">
    <property type="entry name" value="Ndc10_dom2_sf"/>
</dbReference>
<sequence>MTDVIMNAKGLGETVPALTMLADNAKHDQTGRTDEHGAFKHRYVELCPVGNIVFLLFAYHHVRDCSTPNFAPDFSDCEYGDYGKREWYGFHLFHPGKDPMVKMGYDNHRKRVNLIYERSGVSISKVTLDGAKALGGWSDSVSFKPCYDRALPVDALLGAAMFDGARPEAHFLAREFLGPPWELTAQIFPWVEDELLALEACEKANPFARDIALRQLFKLLVWFRTVVLQDGAILSKKYPDSPLFNYPPFNSIEFQKFAAASVNRLAEIEANANWALGNLPQNLVRGFQGAIAGVSLAQRAERDETRAYIQRLESQI</sequence>
<dbReference type="AlphaFoldDB" id="A0A8H6Z546"/>
<organism evidence="2 3">
    <name type="scientific">Mycena venus</name>
    <dbReference type="NCBI Taxonomy" id="2733690"/>
    <lineage>
        <taxon>Eukaryota</taxon>
        <taxon>Fungi</taxon>
        <taxon>Dikarya</taxon>
        <taxon>Basidiomycota</taxon>
        <taxon>Agaricomycotina</taxon>
        <taxon>Agaricomycetes</taxon>
        <taxon>Agaricomycetidae</taxon>
        <taxon>Agaricales</taxon>
        <taxon>Marasmiineae</taxon>
        <taxon>Mycenaceae</taxon>
        <taxon>Mycena</taxon>
    </lineage>
</organism>
<comment type="caution">
    <text evidence="2">The sequence shown here is derived from an EMBL/GenBank/DDBJ whole genome shotgun (WGS) entry which is preliminary data.</text>
</comment>
<dbReference type="EMBL" id="JACAZI010000001">
    <property type="protein sequence ID" value="KAF7372503.1"/>
    <property type="molecule type" value="Genomic_DNA"/>
</dbReference>